<feature type="compositionally biased region" description="Gly residues" evidence="1">
    <location>
        <begin position="436"/>
        <end position="447"/>
    </location>
</feature>
<dbReference type="EMBL" id="AMGM01000089">
    <property type="protein sequence ID" value="EKB47808.1"/>
    <property type="molecule type" value="Genomic_DNA"/>
</dbReference>
<dbReference type="Gene3D" id="2.60.40.10">
    <property type="entry name" value="Immunoglobulins"/>
    <property type="match status" value="1"/>
</dbReference>
<protein>
    <recommendedName>
        <fullName evidence="2">Glycine-rich domain-containing protein</fullName>
    </recommendedName>
</protein>
<evidence type="ECO:0000256" key="1">
    <source>
        <dbReference type="SAM" id="MobiDB-lite"/>
    </source>
</evidence>
<proteinExistence type="predicted"/>
<dbReference type="Proteomes" id="UP000004478">
    <property type="component" value="Unassembled WGS sequence"/>
</dbReference>
<dbReference type="InterPro" id="IPR049304">
    <property type="entry name" value="Gly_rich_dom"/>
</dbReference>
<dbReference type="AlphaFoldDB" id="K1LBW0"/>
<sequence>MKIDLILKVCFWVFLTSGFSIHTVKGQCGGCTVTINGNDAPVGTIVNGSTVCISGNRTIPISFNNRNNIAICIADGASWSGNAQQLSGLSRIDNFGFLQINNPFNGNWTINNYSQLTFSGNINANKVVNNFGEMTITGNTTISSNSTLNSNGILTITGAVNFNSNANVSLQGNTSIDGSMVVSANTTINFSGNLVVGGALQMNNNSQISNLNSNHCNSITVNGAFSNNGLITGNNLGAAGSPLYINKAPSGTAITGGASIGTCPPRNCVQQEILQTSNGYDVVYIFSCSDTFVVPAVPSGEEIIDISVAVIGGGGGGGNGEAAGGGGAGEIRRRDAVPLVVGSAYPVVIGAGGAGSSMTSQRGSNGNVSSFFGLVALGGGGGGSSSAAARNGGVGGSGGGAGANNGAGNGAGNRGANSGNNTNVGGSGRRPNGNILSGGGGGGAGSAGANGANNNPGVGGAGIALDILSNVPNIQNAFGGGGGSTGRNPANQYGSGTGGSFSGIVLGGDGEGTIANGLGGPGRSNTGSGGGAGRNLGGAGSAGIVVLRITFGILPIDFVQFEAKFLEHERKVDLFWQIPDSNEEIHFEVERSIANVENWQKISTQRELYFTDNMLPLRGGMLYYRIKQMNPKGEYNYSRVVSISLPATEANQGVWRVFPNPTNGHQIRLDLLDYNRYAGEDIAVKLVSPSSSVYIFKSNDLNAISSFLQEKLNQAPKGVYVAQVSWGNKLEQIKILKQ</sequence>
<evidence type="ECO:0000259" key="2">
    <source>
        <dbReference type="Pfam" id="PF21722"/>
    </source>
</evidence>
<feature type="domain" description="Glycine-rich" evidence="2">
    <location>
        <begin position="303"/>
        <end position="549"/>
    </location>
</feature>
<reference evidence="3 4" key="1">
    <citation type="journal article" date="2012" name="J. Bacteriol.">
        <title>Draft Genome Sequence of Cecembia lonarensis Strain LW9T, Isolated from Lonar Lake, a Haloalkaline Lake in India.</title>
        <authorList>
            <person name="Shivaji S."/>
            <person name="Ara S."/>
            <person name="Singh A."/>
            <person name="Pinnaka A.K."/>
        </authorList>
    </citation>
    <scope>NUCLEOTIDE SEQUENCE [LARGE SCALE GENOMIC DNA]</scope>
    <source>
        <strain evidence="3 4">LW9</strain>
    </source>
</reference>
<accession>K1LBW0</accession>
<dbReference type="OrthoDB" id="1443240at2"/>
<keyword evidence="4" id="KW-1185">Reference proteome</keyword>
<comment type="caution">
    <text evidence="3">The sequence shown here is derived from an EMBL/GenBank/DDBJ whole genome shotgun (WGS) entry which is preliminary data.</text>
</comment>
<evidence type="ECO:0000313" key="4">
    <source>
        <dbReference type="Proteomes" id="UP000004478"/>
    </source>
</evidence>
<dbReference type="InterPro" id="IPR013783">
    <property type="entry name" value="Ig-like_fold"/>
</dbReference>
<gene>
    <name evidence="3" type="ORF">B879_03587</name>
</gene>
<evidence type="ECO:0000313" key="3">
    <source>
        <dbReference type="EMBL" id="EKB47808.1"/>
    </source>
</evidence>
<name>K1LBW0_CECL9</name>
<organism evidence="3 4">
    <name type="scientific">Cecembia lonarensis (strain CCUG 58316 / KCTC 22772 / LW9)</name>
    <dbReference type="NCBI Taxonomy" id="1225176"/>
    <lineage>
        <taxon>Bacteria</taxon>
        <taxon>Pseudomonadati</taxon>
        <taxon>Bacteroidota</taxon>
        <taxon>Cytophagia</taxon>
        <taxon>Cytophagales</taxon>
        <taxon>Cyclobacteriaceae</taxon>
        <taxon>Cecembia</taxon>
    </lineage>
</organism>
<feature type="compositionally biased region" description="Low complexity" evidence="1">
    <location>
        <begin position="414"/>
        <end position="424"/>
    </location>
</feature>
<dbReference type="RefSeq" id="WP_009186603.1">
    <property type="nucleotide sequence ID" value="NZ_AMGM01000089.1"/>
</dbReference>
<feature type="region of interest" description="Disordered" evidence="1">
    <location>
        <begin position="409"/>
        <end position="447"/>
    </location>
</feature>
<dbReference type="Pfam" id="PF21722">
    <property type="entry name" value="Gly_rich_2"/>
    <property type="match status" value="1"/>
</dbReference>